<comment type="caution">
    <text evidence="3">The sequence shown here is derived from an EMBL/GenBank/DDBJ whole genome shotgun (WGS) entry which is preliminary data.</text>
</comment>
<evidence type="ECO:0000313" key="4">
    <source>
        <dbReference type="Proteomes" id="UP000306050"/>
    </source>
</evidence>
<dbReference type="Pfam" id="PF07944">
    <property type="entry name" value="Beta-AFase-like_GH127_cat"/>
    <property type="match status" value="1"/>
</dbReference>
<evidence type="ECO:0000259" key="1">
    <source>
        <dbReference type="Pfam" id="PF07944"/>
    </source>
</evidence>
<dbReference type="PANTHER" id="PTHR43465">
    <property type="entry name" value="DUF1680 DOMAIN PROTEIN (AFU_ORTHOLOGUE AFUA_1G08910)"/>
    <property type="match status" value="1"/>
</dbReference>
<dbReference type="InterPro" id="IPR008928">
    <property type="entry name" value="6-hairpin_glycosidase_sf"/>
</dbReference>
<sequence length="666" mass="74969">MSGDYPQEKFVNASLEPGSFWEQWQSVARKVTIPVQLDLLQKTGRYEAFNLKHIPYYDMPPAIWPVPDHLFWESDVAKWIEGACYHLQAHPDQEIQAHVEYLVTLIEKAQQPDGYLNIHFVVNEPEKRWTNLRDLHELYNFGHLIEAALAYHAQTGSDRLITVMLRFVDYCCTVFGLEQGKLAGYPGHPEIELALLRLHRRTGQEACLKLATFFLNERGKDGGQFYKDEQARRKEHPHTIPGMMPKPYSFWYMQAHKPIAEQDTIEGHSVRAMYLLTAVQDLVVSPAAGKFTSQEQVDGLSKAARRLWDSMVRTKMYVTGGIGSIKQWEGFDLPHSLPISTDEGGCYTETCAGIGLLMFADRLLHQKLDGGVADVAERVLFNSSVTSGMSVDGRSFTYVNQLASSHQEPCERFDWFECACCPPNVMRTLGCLQGYFFGGIAGKPSDLGVHQIFAGHINYLGHEVKIETKYPLDGSVTVHAAKITPSGTIWLHIPGWAQSDFTFSEPQVKLVDGYLPITSTGSYHLQLQLKPRFLYSHPDVGPARVTLAYGPLIYCIEDIDNAWVNELPENEQHFKHLCLKPPTDDSSVQVSAPDQDGIIKLTLLNAGYTLKVDDAVGFAAAFEKDNLPGYYEQSGRGRDLTFIPYYARCNRPGTKGRMRASLRLKA</sequence>
<dbReference type="InterPro" id="IPR012878">
    <property type="entry name" value="Beta-AFase-like_GH127_cat"/>
</dbReference>
<dbReference type="GeneID" id="40726086"/>
<dbReference type="Proteomes" id="UP000306050">
    <property type="component" value="Chromosome SGRAM_20"/>
</dbReference>
<dbReference type="GO" id="GO:0005975">
    <property type="term" value="P:carbohydrate metabolic process"/>
    <property type="evidence" value="ECO:0007669"/>
    <property type="project" value="InterPro"/>
</dbReference>
<dbReference type="SUPFAM" id="SSF48208">
    <property type="entry name" value="Six-hairpin glycosidases"/>
    <property type="match status" value="1"/>
</dbReference>
<keyword evidence="4" id="KW-1185">Reference proteome</keyword>
<dbReference type="InterPro" id="IPR049049">
    <property type="entry name" value="Beta-AFase-like_GH127_C"/>
</dbReference>
<proteinExistence type="predicted"/>
<dbReference type="OrthoDB" id="654211at2759"/>
<dbReference type="Pfam" id="PF20737">
    <property type="entry name" value="Glyco_hydro127C"/>
    <property type="match status" value="1"/>
</dbReference>
<evidence type="ECO:0000259" key="2">
    <source>
        <dbReference type="Pfam" id="PF20737"/>
    </source>
</evidence>
<dbReference type="KEGG" id="sgra:EX895_003191"/>
<evidence type="ECO:0008006" key="5">
    <source>
        <dbReference type="Google" id="ProtNLM"/>
    </source>
</evidence>
<accession>A0A4U7KT08</accession>
<dbReference type="RefSeq" id="XP_029739595.1">
    <property type="nucleotide sequence ID" value="XM_029883789.1"/>
</dbReference>
<organism evidence="3 4">
    <name type="scientific">Sporisorium graminicola</name>
    <dbReference type="NCBI Taxonomy" id="280036"/>
    <lineage>
        <taxon>Eukaryota</taxon>
        <taxon>Fungi</taxon>
        <taxon>Dikarya</taxon>
        <taxon>Basidiomycota</taxon>
        <taxon>Ustilaginomycotina</taxon>
        <taxon>Ustilaginomycetes</taxon>
        <taxon>Ustilaginales</taxon>
        <taxon>Ustilaginaceae</taxon>
        <taxon>Sporisorium</taxon>
    </lineage>
</organism>
<feature type="domain" description="Non-reducing end beta-L-arabinofuranosidase-like GH127 C-terminal" evidence="2">
    <location>
        <begin position="532"/>
        <end position="653"/>
    </location>
</feature>
<protein>
    <recommendedName>
        <fullName evidence="5">DUF1680 domain protein</fullName>
    </recommendedName>
</protein>
<gene>
    <name evidence="3" type="ORF">EX895_003191</name>
</gene>
<dbReference type="EMBL" id="SRRM01000012">
    <property type="protein sequence ID" value="TKY87610.1"/>
    <property type="molecule type" value="Genomic_DNA"/>
</dbReference>
<dbReference type="AlphaFoldDB" id="A0A4U7KT08"/>
<reference evidence="3 4" key="1">
    <citation type="submission" date="2019-05" db="EMBL/GenBank/DDBJ databases">
        <title>Sporisorium graminicola CBS 10092 draft sequencing and annotation.</title>
        <authorList>
            <person name="Solano-Gonzalez S."/>
            <person name="Caddick M.X."/>
            <person name="Darby A."/>
        </authorList>
    </citation>
    <scope>NUCLEOTIDE SEQUENCE [LARGE SCALE GENOMIC DNA]</scope>
    <source>
        <strain evidence="3 4">CBS 10092</strain>
    </source>
</reference>
<evidence type="ECO:0000313" key="3">
    <source>
        <dbReference type="EMBL" id="TKY87610.1"/>
    </source>
</evidence>
<dbReference type="InterPro" id="IPR049174">
    <property type="entry name" value="Beta-AFase-like"/>
</dbReference>
<name>A0A4U7KT08_9BASI</name>
<dbReference type="PANTHER" id="PTHR43465:SF2">
    <property type="entry name" value="DUF1680 DOMAIN PROTEIN (AFU_ORTHOLOGUE AFUA_1G08910)"/>
    <property type="match status" value="1"/>
</dbReference>
<feature type="domain" description="Non-reducing end beta-L-arabinofuranosidase-like GH127 catalytic" evidence="1">
    <location>
        <begin position="19"/>
        <end position="429"/>
    </location>
</feature>